<reference evidence="2" key="1">
    <citation type="journal article" date="2023" name="G3 (Bethesda)">
        <title>Genome assembly and association tests identify interacting loci associated with vigor, precocity, and sex in interspecific pistachio rootstocks.</title>
        <authorList>
            <person name="Palmer W."/>
            <person name="Jacygrad E."/>
            <person name="Sagayaradj S."/>
            <person name="Cavanaugh K."/>
            <person name="Han R."/>
            <person name="Bertier L."/>
            <person name="Beede B."/>
            <person name="Kafkas S."/>
            <person name="Golino D."/>
            <person name="Preece J."/>
            <person name="Michelmore R."/>
        </authorList>
    </citation>
    <scope>NUCLEOTIDE SEQUENCE [LARGE SCALE GENOMIC DNA]</scope>
</reference>
<dbReference type="EMBL" id="CM047902">
    <property type="protein sequence ID" value="KAJ0094674.1"/>
    <property type="molecule type" value="Genomic_DNA"/>
</dbReference>
<evidence type="ECO:0000313" key="2">
    <source>
        <dbReference type="Proteomes" id="UP001164250"/>
    </source>
</evidence>
<sequence>MNTAVFIYNRNLTFCLTDFLQLGPFVDAEHPHIKKGTIDTSYDEVFHLEILRRLQDYVEYMGSEVRVILVPSIRDSNHDFVFPQPAFDIHPPDLRYQITSLTNPGMFEANQVKVGCCTVDILKQLSGEEIFYPLYPPAEGIPLDFSLAPEALNITSIPEIIILPSDMKYFVKVLSLGGNEGEEQKKCICINPGRLAKGEGGGTFAELNYHGSPDMMNASIIGI</sequence>
<keyword evidence="2" id="KW-1185">Reference proteome</keyword>
<name>A0ACC1B6V0_9ROSI</name>
<accession>A0ACC1B6V0</accession>
<dbReference type="Proteomes" id="UP001164250">
    <property type="component" value="Chromosome 6"/>
</dbReference>
<proteinExistence type="predicted"/>
<evidence type="ECO:0000313" key="1">
    <source>
        <dbReference type="EMBL" id="KAJ0094674.1"/>
    </source>
</evidence>
<gene>
    <name evidence="1" type="ORF">Patl1_16868</name>
</gene>
<protein>
    <submittedName>
        <fullName evidence="1">Uncharacterized protein</fullName>
    </submittedName>
</protein>
<comment type="caution">
    <text evidence="1">The sequence shown here is derived from an EMBL/GenBank/DDBJ whole genome shotgun (WGS) entry which is preliminary data.</text>
</comment>
<organism evidence="1 2">
    <name type="scientific">Pistacia atlantica</name>
    <dbReference type="NCBI Taxonomy" id="434234"/>
    <lineage>
        <taxon>Eukaryota</taxon>
        <taxon>Viridiplantae</taxon>
        <taxon>Streptophyta</taxon>
        <taxon>Embryophyta</taxon>
        <taxon>Tracheophyta</taxon>
        <taxon>Spermatophyta</taxon>
        <taxon>Magnoliopsida</taxon>
        <taxon>eudicotyledons</taxon>
        <taxon>Gunneridae</taxon>
        <taxon>Pentapetalae</taxon>
        <taxon>rosids</taxon>
        <taxon>malvids</taxon>
        <taxon>Sapindales</taxon>
        <taxon>Anacardiaceae</taxon>
        <taxon>Pistacia</taxon>
    </lineage>
</organism>